<name>A0A2N9HXE3_FAGSY</name>
<dbReference type="PANTHER" id="PTHR33116">
    <property type="entry name" value="REVERSE TRANSCRIPTASE ZINC-BINDING DOMAIN-CONTAINING PROTEIN-RELATED-RELATED"/>
    <property type="match status" value="1"/>
</dbReference>
<evidence type="ECO:0000256" key="1">
    <source>
        <dbReference type="SAM" id="MobiDB-lite"/>
    </source>
</evidence>
<dbReference type="Gene3D" id="3.30.420.10">
    <property type="entry name" value="Ribonuclease H-like superfamily/Ribonuclease H"/>
    <property type="match status" value="1"/>
</dbReference>
<organism evidence="3">
    <name type="scientific">Fagus sylvatica</name>
    <name type="common">Beechnut</name>
    <dbReference type="NCBI Taxonomy" id="28930"/>
    <lineage>
        <taxon>Eukaryota</taxon>
        <taxon>Viridiplantae</taxon>
        <taxon>Streptophyta</taxon>
        <taxon>Embryophyta</taxon>
        <taxon>Tracheophyta</taxon>
        <taxon>Spermatophyta</taxon>
        <taxon>Magnoliopsida</taxon>
        <taxon>eudicotyledons</taxon>
        <taxon>Gunneridae</taxon>
        <taxon>Pentapetalae</taxon>
        <taxon>rosids</taxon>
        <taxon>fabids</taxon>
        <taxon>Fagales</taxon>
        <taxon>Fagaceae</taxon>
        <taxon>Fagus</taxon>
    </lineage>
</organism>
<dbReference type="InterPro" id="IPR043502">
    <property type="entry name" value="DNA/RNA_pol_sf"/>
</dbReference>
<dbReference type="SUPFAM" id="SSF53098">
    <property type="entry name" value="Ribonuclease H-like"/>
    <property type="match status" value="1"/>
</dbReference>
<protein>
    <recommendedName>
        <fullName evidence="2">Reverse transcriptase domain-containing protein</fullName>
    </recommendedName>
</protein>
<dbReference type="InterPro" id="IPR036397">
    <property type="entry name" value="RNaseH_sf"/>
</dbReference>
<dbReference type="PROSITE" id="PS50878">
    <property type="entry name" value="RT_POL"/>
    <property type="match status" value="1"/>
</dbReference>
<dbReference type="InterPro" id="IPR026960">
    <property type="entry name" value="RVT-Znf"/>
</dbReference>
<dbReference type="InterPro" id="IPR012337">
    <property type="entry name" value="RNaseH-like_sf"/>
</dbReference>
<dbReference type="Pfam" id="PF14111">
    <property type="entry name" value="DUF4283"/>
    <property type="match status" value="1"/>
</dbReference>
<accession>A0A2N9HXE3</accession>
<dbReference type="InterPro" id="IPR002156">
    <property type="entry name" value="RNaseH_domain"/>
</dbReference>
<feature type="region of interest" description="Disordered" evidence="1">
    <location>
        <begin position="253"/>
        <end position="304"/>
    </location>
</feature>
<evidence type="ECO:0000259" key="2">
    <source>
        <dbReference type="PROSITE" id="PS50878"/>
    </source>
</evidence>
<sequence>MEEIDSLWKRLSLNEIEGDKFNLGSSTQTVSYSLAAKFYTRRILNVEAVTRTFKPLWRTERGFSAKDMGDNILLFEFEDEADMERVLFAEPWSYDKYLVAFCRVVEDVEIENVVFDRVTFWVQIHNLPMLSLKREVAEALGRGIGEVLTSTESEEEMGGGRVMRIRVKVDITKPLCRGRKIGLANGKEGWAAFKYERLSNFCYWCGLVTHGEQDCAHWLRNRTSLGKKDQGYGAWMKADSARPNRKVEIHVEGRASHAGREPKTSPAERQQKPFSPEVQSAKHTGANKASPAPNLGSDTHLVGPTDFEDQLREIDQELGIFNEKSGHADSAVFTPNPRATYASPGTPHDPKTQQSPNNKGPLSDVTNLTKTGVGSWKKKARARGKETGGSLVILAEKRSSDCVHATCEDNGRPGKYPHAWRLTFVYGAPETHLRVETWNLLRRLSGQLQLPWCCIGDFNEIILSTEMQGRRPRPERQMKEFRNVLDDCGMLDLGFRGSPFTWCNNRDPPNTTWVRLDRGVATVDWINKFGGARLEHLDVTNSDHKCLHLELEPCNQPHSLRKPFRFEEIWTSDSGCESTIQTAWDKRCDGTAMFQVWSKLKNCKKDLGNWSRQSFGNVTRQLAQKRQQLKEAEADAIQGDGLGRMKSLKSEVNFLLEKEERIWRQRSRTSWLKDDKKEEVAEIFIDYYETIFQTSHPSLIEEAVAHVPQVVTSSMNESLTREFTAVEVEEALKQMAPLKAPGPDGLPPLFYQRFWPVVGQDVTRGVLSCLNSDNVLVAFETLHHMHTTKMGRDGAMALKLDMSKAYDRVEWAYLESIMRKMGFHPRWVSIIMQCISTVSYSLLVNGEPHGYLKPSRGLRQGDPLSPYLFLLCAEGLHSLISQASVQGEMQGVALCRRGPKITHLFFADDSLLFTKATIRDCVKLQVILQLYERASGQQINRDKTTIFFSKATPSGTQEAIKNTLGVPIIKQYEKYLGLPSFVGKNRTACFTQLKERVWSKLMGWKEKLLSQAGREVLIKSVAQAIPTYTMSCFRLPNRLCQDLESMIRKFWWGHGPDKNKICWIKWSSLCCQKDSGGMGFRELKEFNEALLGKQANPKTKGSYAWQSILKARDFIKKGTVWRVGDGKNIKIWRQRWLLEDHHRQVITPTPSILADSTVSELISPLTKQWDEPLIDSIFFPYDAIAIKSIPLSERPLKDKPFWPGTNTGQYTVRSGYKFLQAENLKSQPSCSNSKPMERIWKQVWSLQVPKKIQVFIWRALKDSLPSKLNLKKKHVVEDPVCEICAAPTEDILHALWECPQAKTAWGGDSGLRDVRKSKFLNFTDLWCQVTKMEPLVDMELFSTICWAVWHRRNKMRLKQPVDKAEHIPDFAREYLHEFQSSQLTHGPNPTPQQRTRWKKPTTCGFKVNYDGAVFAEKAEAGIGVVVRTADGSPLATLSQKIRYPLSVAATEAVAARRAVRLALELGLTEVEFEGDSRVITDALTGEKYAQADFGVIIADTKAMAQLLHQHSFLHVNRMGNSVAHALARRAQYCNTPNDRMEHVPPNIQQLLSFDASLE</sequence>
<dbReference type="Gene3D" id="3.60.10.10">
    <property type="entry name" value="Endonuclease/exonuclease/phosphatase"/>
    <property type="match status" value="1"/>
</dbReference>
<dbReference type="InterPro" id="IPR000477">
    <property type="entry name" value="RT_dom"/>
</dbReference>
<dbReference type="InterPro" id="IPR025558">
    <property type="entry name" value="DUF4283"/>
</dbReference>
<dbReference type="PANTHER" id="PTHR33116:SF86">
    <property type="entry name" value="REVERSE TRANSCRIPTASE DOMAIN-CONTAINING PROTEIN"/>
    <property type="match status" value="1"/>
</dbReference>
<dbReference type="Pfam" id="PF00078">
    <property type="entry name" value="RVT_1"/>
    <property type="match status" value="1"/>
</dbReference>
<feature type="domain" description="Reverse transcriptase" evidence="2">
    <location>
        <begin position="688"/>
        <end position="968"/>
    </location>
</feature>
<dbReference type="GO" id="GO:0003676">
    <property type="term" value="F:nucleic acid binding"/>
    <property type="evidence" value="ECO:0007669"/>
    <property type="project" value="InterPro"/>
</dbReference>
<dbReference type="InterPro" id="IPR044730">
    <property type="entry name" value="RNase_H-like_dom_plant"/>
</dbReference>
<dbReference type="Pfam" id="PF13966">
    <property type="entry name" value="zf-RVT"/>
    <property type="match status" value="1"/>
</dbReference>
<proteinExistence type="predicted"/>
<dbReference type="GO" id="GO:0004523">
    <property type="term" value="F:RNA-DNA hybrid ribonuclease activity"/>
    <property type="evidence" value="ECO:0007669"/>
    <property type="project" value="InterPro"/>
</dbReference>
<reference evidence="3" key="1">
    <citation type="submission" date="2018-02" db="EMBL/GenBank/DDBJ databases">
        <authorList>
            <person name="Cohen D.B."/>
            <person name="Kent A.D."/>
        </authorList>
    </citation>
    <scope>NUCLEOTIDE SEQUENCE</scope>
</reference>
<feature type="compositionally biased region" description="Polar residues" evidence="1">
    <location>
        <begin position="352"/>
        <end position="372"/>
    </location>
</feature>
<dbReference type="SUPFAM" id="SSF56672">
    <property type="entry name" value="DNA/RNA polymerases"/>
    <property type="match status" value="1"/>
</dbReference>
<evidence type="ECO:0000313" key="3">
    <source>
        <dbReference type="EMBL" id="SPD17042.1"/>
    </source>
</evidence>
<feature type="compositionally biased region" description="Basic and acidic residues" evidence="1">
    <location>
        <begin position="253"/>
        <end position="263"/>
    </location>
</feature>
<gene>
    <name evidence="3" type="ORF">FSB_LOCUS44924</name>
</gene>
<dbReference type="SUPFAM" id="SSF56219">
    <property type="entry name" value="DNase I-like"/>
    <property type="match status" value="1"/>
</dbReference>
<dbReference type="Pfam" id="PF13456">
    <property type="entry name" value="RVT_3"/>
    <property type="match status" value="1"/>
</dbReference>
<dbReference type="CDD" id="cd06222">
    <property type="entry name" value="RNase_H_like"/>
    <property type="match status" value="1"/>
</dbReference>
<dbReference type="InterPro" id="IPR036691">
    <property type="entry name" value="Endo/exonu/phosph_ase_sf"/>
</dbReference>
<dbReference type="CDD" id="cd01650">
    <property type="entry name" value="RT_nLTR_like"/>
    <property type="match status" value="1"/>
</dbReference>
<dbReference type="Pfam" id="PF14392">
    <property type="entry name" value="zf-CCHC_4"/>
    <property type="match status" value="1"/>
</dbReference>
<feature type="region of interest" description="Disordered" evidence="1">
    <location>
        <begin position="325"/>
        <end position="382"/>
    </location>
</feature>
<dbReference type="EMBL" id="OIVN01004383">
    <property type="protein sequence ID" value="SPD17042.1"/>
    <property type="molecule type" value="Genomic_DNA"/>
</dbReference>
<dbReference type="InterPro" id="IPR025836">
    <property type="entry name" value="Zn_knuckle_CX2CX4HX4C"/>
</dbReference>